<protein>
    <submittedName>
        <fullName evidence="2">Uncharacterized protein</fullName>
    </submittedName>
</protein>
<organism evidence="2 3">
    <name type="scientific">Andreprevotia lacus DSM 23236</name>
    <dbReference type="NCBI Taxonomy" id="1121001"/>
    <lineage>
        <taxon>Bacteria</taxon>
        <taxon>Pseudomonadati</taxon>
        <taxon>Pseudomonadota</taxon>
        <taxon>Betaproteobacteria</taxon>
        <taxon>Neisseriales</taxon>
        <taxon>Chitinibacteraceae</taxon>
        <taxon>Andreprevotia</taxon>
    </lineage>
</organism>
<evidence type="ECO:0000256" key="1">
    <source>
        <dbReference type="SAM" id="SignalP"/>
    </source>
</evidence>
<dbReference type="EMBL" id="FWXD01000004">
    <property type="protein sequence ID" value="SMC20388.1"/>
    <property type="molecule type" value="Genomic_DNA"/>
</dbReference>
<feature type="chain" id="PRO_5011986363" evidence="1">
    <location>
        <begin position="21"/>
        <end position="91"/>
    </location>
</feature>
<dbReference type="Proteomes" id="UP000192761">
    <property type="component" value="Unassembled WGS sequence"/>
</dbReference>
<dbReference type="OrthoDB" id="8912791at2"/>
<dbReference type="AlphaFoldDB" id="A0A1W1X9P2"/>
<evidence type="ECO:0000313" key="2">
    <source>
        <dbReference type="EMBL" id="SMC20388.1"/>
    </source>
</evidence>
<reference evidence="2 3" key="1">
    <citation type="submission" date="2017-04" db="EMBL/GenBank/DDBJ databases">
        <authorList>
            <person name="Afonso C.L."/>
            <person name="Miller P.J."/>
            <person name="Scott M.A."/>
            <person name="Spackman E."/>
            <person name="Goraichik I."/>
            <person name="Dimitrov K.M."/>
            <person name="Suarez D.L."/>
            <person name="Swayne D.E."/>
        </authorList>
    </citation>
    <scope>NUCLEOTIDE SEQUENCE [LARGE SCALE GENOMIC DNA]</scope>
    <source>
        <strain evidence="2 3">DSM 23236</strain>
    </source>
</reference>
<dbReference type="STRING" id="1121001.SAMN02745857_00933"/>
<name>A0A1W1X9P2_9NEIS</name>
<feature type="signal peptide" evidence="1">
    <location>
        <begin position="1"/>
        <end position="20"/>
    </location>
</feature>
<keyword evidence="3" id="KW-1185">Reference proteome</keyword>
<keyword evidence="1" id="KW-0732">Signal</keyword>
<sequence length="91" mass="10030">MKRILIAAATALLLAACSNPHDVVIPKDMSQWDSTLKSATEKLPDEEKKLLAGYLVRTKLAEAFSGKTSDDKVTIGEAIEAQRKWMDAQKK</sequence>
<accession>A0A1W1X9P2</accession>
<gene>
    <name evidence="2" type="ORF">SAMN02745857_00933</name>
</gene>
<proteinExistence type="predicted"/>
<dbReference type="RefSeq" id="WP_084089400.1">
    <property type="nucleotide sequence ID" value="NZ_FWXD01000004.1"/>
</dbReference>
<evidence type="ECO:0000313" key="3">
    <source>
        <dbReference type="Proteomes" id="UP000192761"/>
    </source>
</evidence>
<dbReference type="PROSITE" id="PS51257">
    <property type="entry name" value="PROKAR_LIPOPROTEIN"/>
    <property type="match status" value="1"/>
</dbReference>